<evidence type="ECO:0000313" key="2">
    <source>
        <dbReference type="Proteomes" id="UP001593940"/>
    </source>
</evidence>
<dbReference type="EMBL" id="JBHOMY010000119">
    <property type="protein sequence ID" value="MFC1459676.1"/>
    <property type="molecule type" value="Genomic_DNA"/>
</dbReference>
<evidence type="ECO:0000313" key="1">
    <source>
        <dbReference type="EMBL" id="MFC1459676.1"/>
    </source>
</evidence>
<organism evidence="1 2">
    <name type="scientific">Microvirga arabica</name>
    <dbReference type="NCBI Taxonomy" id="1128671"/>
    <lineage>
        <taxon>Bacteria</taxon>
        <taxon>Pseudomonadati</taxon>
        <taxon>Pseudomonadota</taxon>
        <taxon>Alphaproteobacteria</taxon>
        <taxon>Hyphomicrobiales</taxon>
        <taxon>Methylobacteriaceae</taxon>
        <taxon>Microvirga</taxon>
    </lineage>
</organism>
<reference evidence="1 2" key="1">
    <citation type="submission" date="2024-09" db="EMBL/GenBank/DDBJ databases">
        <title>Nodulacao em especies de Leguminosae Basais da Amazonia e Caracterizacao dos Rizobios e Bacterias Associadas aos Nodulos.</title>
        <authorList>
            <person name="Jambeiro I.C.A."/>
            <person name="Lopes I.S."/>
            <person name="Aguiar E.R.G.R."/>
            <person name="Santos A.F.J."/>
            <person name="Dos Santos J.M.F."/>
            <person name="Gross E."/>
        </authorList>
    </citation>
    <scope>NUCLEOTIDE SEQUENCE [LARGE SCALE GENOMIC DNA]</scope>
    <source>
        <strain evidence="1 2">BRUESC1165</strain>
    </source>
</reference>
<gene>
    <name evidence="1" type="ORF">ACETIH_23855</name>
</gene>
<sequence length="149" mass="16907">MARPTKYDPAYHPEHAYKLAMLSHTDEEMADFFGIEPSTFYLWKQKHPEFSEAVTRGKIPADADVALSFHKRACGYEYEGEKIFCCEGEVVRARTTVHVPPDAGAALNWLKNRQPQKWRDKRALEMETEEGEAIAIPVVRVRSSQAPGA</sequence>
<keyword evidence="2" id="KW-1185">Reference proteome</keyword>
<protein>
    <submittedName>
        <fullName evidence="1">Helix-turn-helix domain-containing protein</fullName>
    </submittedName>
</protein>
<comment type="caution">
    <text evidence="1">The sequence shown here is derived from an EMBL/GenBank/DDBJ whole genome shotgun (WGS) entry which is preliminary data.</text>
</comment>
<dbReference type="Proteomes" id="UP001593940">
    <property type="component" value="Unassembled WGS sequence"/>
</dbReference>
<name>A0ABV6YES9_9HYPH</name>
<accession>A0ABV6YES9</accession>
<proteinExistence type="predicted"/>
<dbReference type="RefSeq" id="WP_377031235.1">
    <property type="nucleotide sequence ID" value="NZ_JBHOMY010000119.1"/>
</dbReference>